<gene>
    <name evidence="3" type="ORF">PHYSODRAFT_336855</name>
</gene>
<sequence length="127" mass="13935">MAILALLAFSFLWHGGGAPDRVRTKDGEMTKGTKDNSPPPLALIAPARMARVMALASKPKAPKPATTKGTAEDKGANEEWEEEAKEDEERGRPIRSLRLAATHSSRCRQQQQHAELQSQPRTTPPQQ</sequence>
<feature type="signal peptide" evidence="2">
    <location>
        <begin position="1"/>
        <end position="18"/>
    </location>
</feature>
<feature type="compositionally biased region" description="Basic and acidic residues" evidence="1">
    <location>
        <begin position="20"/>
        <end position="34"/>
    </location>
</feature>
<feature type="compositionally biased region" description="Polar residues" evidence="1">
    <location>
        <begin position="102"/>
        <end position="121"/>
    </location>
</feature>
<dbReference type="KEGG" id="psoj:PHYSODRAFT_336855"/>
<proteinExistence type="predicted"/>
<evidence type="ECO:0000256" key="1">
    <source>
        <dbReference type="SAM" id="MobiDB-lite"/>
    </source>
</evidence>
<dbReference type="Proteomes" id="UP000002640">
    <property type="component" value="Unassembled WGS sequence"/>
</dbReference>
<accession>G4ZWQ1</accession>
<evidence type="ECO:0008006" key="5">
    <source>
        <dbReference type="Google" id="ProtNLM"/>
    </source>
</evidence>
<dbReference type="InParanoid" id="G4ZWQ1"/>
<organism evidence="3 4">
    <name type="scientific">Phytophthora sojae (strain P6497)</name>
    <name type="common">Soybean stem and root rot agent</name>
    <name type="synonym">Phytophthora megasperma f. sp. glycines</name>
    <dbReference type="NCBI Taxonomy" id="1094619"/>
    <lineage>
        <taxon>Eukaryota</taxon>
        <taxon>Sar</taxon>
        <taxon>Stramenopiles</taxon>
        <taxon>Oomycota</taxon>
        <taxon>Peronosporomycetes</taxon>
        <taxon>Peronosporales</taxon>
        <taxon>Peronosporaceae</taxon>
        <taxon>Phytophthora</taxon>
    </lineage>
</organism>
<protein>
    <recommendedName>
        <fullName evidence="5">RxLR effector protein</fullName>
    </recommendedName>
</protein>
<keyword evidence="2" id="KW-0732">Signal</keyword>
<evidence type="ECO:0000313" key="3">
    <source>
        <dbReference type="EMBL" id="EGZ12425.1"/>
    </source>
</evidence>
<dbReference type="EMBL" id="JH159157">
    <property type="protein sequence ID" value="EGZ12425.1"/>
    <property type="molecule type" value="Genomic_DNA"/>
</dbReference>
<dbReference type="GeneID" id="20647273"/>
<evidence type="ECO:0000313" key="4">
    <source>
        <dbReference type="Proteomes" id="UP000002640"/>
    </source>
</evidence>
<dbReference type="AlphaFoldDB" id="G4ZWQ1"/>
<evidence type="ECO:0000256" key="2">
    <source>
        <dbReference type="SAM" id="SignalP"/>
    </source>
</evidence>
<reference evidence="3 4" key="1">
    <citation type="journal article" date="2006" name="Science">
        <title>Phytophthora genome sequences uncover evolutionary origins and mechanisms of pathogenesis.</title>
        <authorList>
            <person name="Tyler B.M."/>
            <person name="Tripathy S."/>
            <person name="Zhang X."/>
            <person name="Dehal P."/>
            <person name="Jiang R.H."/>
            <person name="Aerts A."/>
            <person name="Arredondo F.D."/>
            <person name="Baxter L."/>
            <person name="Bensasson D."/>
            <person name="Beynon J.L."/>
            <person name="Chapman J."/>
            <person name="Damasceno C.M."/>
            <person name="Dorrance A.E."/>
            <person name="Dou D."/>
            <person name="Dickerman A.W."/>
            <person name="Dubchak I.L."/>
            <person name="Garbelotto M."/>
            <person name="Gijzen M."/>
            <person name="Gordon S.G."/>
            <person name="Govers F."/>
            <person name="Grunwald N.J."/>
            <person name="Huang W."/>
            <person name="Ivors K.L."/>
            <person name="Jones R.W."/>
            <person name="Kamoun S."/>
            <person name="Krampis K."/>
            <person name="Lamour K.H."/>
            <person name="Lee M.K."/>
            <person name="McDonald W.H."/>
            <person name="Medina M."/>
            <person name="Meijer H.J."/>
            <person name="Nordberg E.K."/>
            <person name="Maclean D.J."/>
            <person name="Ospina-Giraldo M.D."/>
            <person name="Morris P.F."/>
            <person name="Phuntumart V."/>
            <person name="Putnam N.H."/>
            <person name="Rash S."/>
            <person name="Rose J.K."/>
            <person name="Sakihama Y."/>
            <person name="Salamov A.A."/>
            <person name="Savidor A."/>
            <person name="Scheuring C.F."/>
            <person name="Smith B.M."/>
            <person name="Sobral B.W."/>
            <person name="Terry A."/>
            <person name="Torto-Alalibo T.A."/>
            <person name="Win J."/>
            <person name="Xu Z."/>
            <person name="Zhang H."/>
            <person name="Grigoriev I.V."/>
            <person name="Rokhsar D.S."/>
            <person name="Boore J.L."/>
        </authorList>
    </citation>
    <scope>NUCLEOTIDE SEQUENCE [LARGE SCALE GENOMIC DNA]</scope>
    <source>
        <strain evidence="3 4">P6497</strain>
    </source>
</reference>
<name>G4ZWQ1_PHYSP</name>
<dbReference type="RefSeq" id="XP_009532758.1">
    <property type="nucleotide sequence ID" value="XM_009534463.1"/>
</dbReference>
<feature type="region of interest" description="Disordered" evidence="1">
    <location>
        <begin position="54"/>
        <end position="127"/>
    </location>
</feature>
<keyword evidence="4" id="KW-1185">Reference proteome</keyword>
<feature type="chain" id="PRO_5003472498" description="RxLR effector protein" evidence="2">
    <location>
        <begin position="19"/>
        <end position="127"/>
    </location>
</feature>
<feature type="region of interest" description="Disordered" evidence="1">
    <location>
        <begin position="17"/>
        <end position="41"/>
    </location>
</feature>